<feature type="non-terminal residue" evidence="2">
    <location>
        <position position="1"/>
    </location>
</feature>
<dbReference type="AlphaFoldDB" id="K0SAG8"/>
<evidence type="ECO:0000256" key="1">
    <source>
        <dbReference type="SAM" id="MobiDB-lite"/>
    </source>
</evidence>
<keyword evidence="3" id="KW-1185">Reference proteome</keyword>
<feature type="compositionally biased region" description="Low complexity" evidence="1">
    <location>
        <begin position="9"/>
        <end position="19"/>
    </location>
</feature>
<comment type="caution">
    <text evidence="2">The sequence shown here is derived from an EMBL/GenBank/DDBJ whole genome shotgun (WGS) entry which is preliminary data.</text>
</comment>
<reference evidence="2 3" key="1">
    <citation type="journal article" date="2012" name="Genome Biol.">
        <title>Genome and low-iron response of an oceanic diatom adapted to chronic iron limitation.</title>
        <authorList>
            <person name="Lommer M."/>
            <person name="Specht M."/>
            <person name="Roy A.S."/>
            <person name="Kraemer L."/>
            <person name="Andreson R."/>
            <person name="Gutowska M.A."/>
            <person name="Wolf J."/>
            <person name="Bergner S.V."/>
            <person name="Schilhabel M.B."/>
            <person name="Klostermeier U.C."/>
            <person name="Beiko R.G."/>
            <person name="Rosenstiel P."/>
            <person name="Hippler M."/>
            <person name="Laroche J."/>
        </authorList>
    </citation>
    <scope>NUCLEOTIDE SEQUENCE [LARGE SCALE GENOMIC DNA]</scope>
    <source>
        <strain evidence="2 3">CCMP1005</strain>
    </source>
</reference>
<feature type="region of interest" description="Disordered" evidence="1">
    <location>
        <begin position="1"/>
        <end position="112"/>
    </location>
</feature>
<dbReference type="Proteomes" id="UP000266841">
    <property type="component" value="Unassembled WGS sequence"/>
</dbReference>
<sequence length="112" mass="11166">DDGCHPQPAVAGARNTAAGGATGDRVVRPGTSVVRPPALPSRPASGGRRRSPSGLPLPSFHRPTLRGTSVGAVRGRSRPAEHGPAPCTPLVVPTASPGRLAEAMGGGLIARS</sequence>
<dbReference type="EMBL" id="AGNL01033452">
    <property type="protein sequence ID" value="EJK55687.1"/>
    <property type="molecule type" value="Genomic_DNA"/>
</dbReference>
<organism evidence="2 3">
    <name type="scientific">Thalassiosira oceanica</name>
    <name type="common">Marine diatom</name>
    <dbReference type="NCBI Taxonomy" id="159749"/>
    <lineage>
        <taxon>Eukaryota</taxon>
        <taxon>Sar</taxon>
        <taxon>Stramenopiles</taxon>
        <taxon>Ochrophyta</taxon>
        <taxon>Bacillariophyta</taxon>
        <taxon>Coscinodiscophyceae</taxon>
        <taxon>Thalassiosirophycidae</taxon>
        <taxon>Thalassiosirales</taxon>
        <taxon>Thalassiosiraceae</taxon>
        <taxon>Thalassiosira</taxon>
    </lineage>
</organism>
<protein>
    <submittedName>
        <fullName evidence="2">Uncharacterized protein</fullName>
    </submittedName>
</protein>
<evidence type="ECO:0000313" key="2">
    <source>
        <dbReference type="EMBL" id="EJK55687.1"/>
    </source>
</evidence>
<accession>K0SAG8</accession>
<proteinExistence type="predicted"/>
<gene>
    <name evidence="2" type="ORF">THAOC_24552</name>
</gene>
<feature type="compositionally biased region" description="Low complexity" evidence="1">
    <location>
        <begin position="41"/>
        <end position="59"/>
    </location>
</feature>
<evidence type="ECO:0000313" key="3">
    <source>
        <dbReference type="Proteomes" id="UP000266841"/>
    </source>
</evidence>
<name>K0SAG8_THAOC</name>